<accession>A0ABR8Q6R0</accession>
<sequence>MNTLSVCIISKNEEKNLIKCLESIKDIADEIILVDTGSKDNTIPIAEKYNAKIVKFPWQNNFSSARNKSLEMASKDWILYIDSDECLDNSQIYEIKKSLSSLDFIGIKLKLINVINNKPYVAKSTLRIIKNNCNFYFSGNINEKLLNSKYKNYENRIKTTNYIIYNYGFDYTNKTLTERCNRNLDIYFSFSDKDKDYLYYYNVGNEYYLLKKYNLAATNYLKALNLNNNTLINSYLTLLIVKSYYYQKKYTKAILIGENFSIKYNLTREIYFLLSQCYRKLDEFNLSKEYFKTYLSYPSNEYSYYFTLINDKENNLIPEFFGFSILSLK</sequence>
<evidence type="ECO:0000256" key="1">
    <source>
        <dbReference type="PROSITE-ProRule" id="PRU00339"/>
    </source>
</evidence>
<dbReference type="PANTHER" id="PTHR43630">
    <property type="entry name" value="POLY-BETA-1,6-N-ACETYL-D-GLUCOSAMINE SYNTHASE"/>
    <property type="match status" value="1"/>
</dbReference>
<dbReference type="Gene3D" id="1.25.40.10">
    <property type="entry name" value="Tetratricopeptide repeat domain"/>
    <property type="match status" value="1"/>
</dbReference>
<dbReference type="SUPFAM" id="SSF48452">
    <property type="entry name" value="TPR-like"/>
    <property type="match status" value="1"/>
</dbReference>
<dbReference type="Proteomes" id="UP000640335">
    <property type="component" value="Unassembled WGS sequence"/>
</dbReference>
<dbReference type="Gene3D" id="3.90.550.10">
    <property type="entry name" value="Spore Coat Polysaccharide Biosynthesis Protein SpsA, Chain A"/>
    <property type="match status" value="1"/>
</dbReference>
<dbReference type="InterPro" id="IPR019734">
    <property type="entry name" value="TPR_rpt"/>
</dbReference>
<dbReference type="InterPro" id="IPR001173">
    <property type="entry name" value="Glyco_trans_2-like"/>
</dbReference>
<dbReference type="PROSITE" id="PS50005">
    <property type="entry name" value="TPR"/>
    <property type="match status" value="1"/>
</dbReference>
<keyword evidence="4" id="KW-1185">Reference proteome</keyword>
<protein>
    <submittedName>
        <fullName evidence="3">Glycosyltransferase family 2 protein</fullName>
    </submittedName>
</protein>
<dbReference type="Pfam" id="PF00535">
    <property type="entry name" value="Glycos_transf_2"/>
    <property type="match status" value="1"/>
</dbReference>
<organism evidence="3 4">
    <name type="scientific">Clostridium gallinarum</name>
    <dbReference type="NCBI Taxonomy" id="2762246"/>
    <lineage>
        <taxon>Bacteria</taxon>
        <taxon>Bacillati</taxon>
        <taxon>Bacillota</taxon>
        <taxon>Clostridia</taxon>
        <taxon>Eubacteriales</taxon>
        <taxon>Clostridiaceae</taxon>
        <taxon>Clostridium</taxon>
    </lineage>
</organism>
<dbReference type="EMBL" id="JACSQZ010000060">
    <property type="protein sequence ID" value="MBD7916107.1"/>
    <property type="molecule type" value="Genomic_DNA"/>
</dbReference>
<dbReference type="SMART" id="SM00028">
    <property type="entry name" value="TPR"/>
    <property type="match status" value="2"/>
</dbReference>
<dbReference type="Pfam" id="PF13181">
    <property type="entry name" value="TPR_8"/>
    <property type="match status" value="2"/>
</dbReference>
<dbReference type="InterPro" id="IPR011990">
    <property type="entry name" value="TPR-like_helical_dom_sf"/>
</dbReference>
<keyword evidence="1" id="KW-0802">TPR repeat</keyword>
<evidence type="ECO:0000313" key="3">
    <source>
        <dbReference type="EMBL" id="MBD7916107.1"/>
    </source>
</evidence>
<name>A0ABR8Q6R0_9CLOT</name>
<gene>
    <name evidence="3" type="ORF">H9660_13210</name>
</gene>
<dbReference type="RefSeq" id="WP_191750857.1">
    <property type="nucleotide sequence ID" value="NZ_JACSQZ010000060.1"/>
</dbReference>
<dbReference type="PANTHER" id="PTHR43630:SF2">
    <property type="entry name" value="GLYCOSYLTRANSFERASE"/>
    <property type="match status" value="1"/>
</dbReference>
<proteinExistence type="predicted"/>
<dbReference type="CDD" id="cd02511">
    <property type="entry name" value="Beta4Glucosyltransferase"/>
    <property type="match status" value="1"/>
</dbReference>
<reference evidence="3 4" key="1">
    <citation type="submission" date="2020-08" db="EMBL/GenBank/DDBJ databases">
        <title>A Genomic Blueprint of the Chicken Gut Microbiome.</title>
        <authorList>
            <person name="Gilroy R."/>
            <person name="Ravi A."/>
            <person name="Getino M."/>
            <person name="Pursley I."/>
            <person name="Horton D.L."/>
            <person name="Alikhan N.-F."/>
            <person name="Baker D."/>
            <person name="Gharbi K."/>
            <person name="Hall N."/>
            <person name="Watson M."/>
            <person name="Adriaenssens E.M."/>
            <person name="Foster-Nyarko E."/>
            <person name="Jarju S."/>
            <person name="Secka A."/>
            <person name="Antonio M."/>
            <person name="Oren A."/>
            <person name="Chaudhuri R."/>
            <person name="La Ragione R.M."/>
            <person name="Hildebrand F."/>
            <person name="Pallen M.J."/>
        </authorList>
    </citation>
    <scope>NUCLEOTIDE SEQUENCE [LARGE SCALE GENOMIC DNA]</scope>
    <source>
        <strain evidence="3 4">Sa3CUN1</strain>
    </source>
</reference>
<dbReference type="InterPro" id="IPR029044">
    <property type="entry name" value="Nucleotide-diphossugar_trans"/>
</dbReference>
<comment type="caution">
    <text evidence="3">The sequence shown here is derived from an EMBL/GenBank/DDBJ whole genome shotgun (WGS) entry which is preliminary data.</text>
</comment>
<feature type="repeat" description="TPR" evidence="1">
    <location>
        <begin position="197"/>
        <end position="230"/>
    </location>
</feature>
<evidence type="ECO:0000259" key="2">
    <source>
        <dbReference type="Pfam" id="PF00535"/>
    </source>
</evidence>
<feature type="domain" description="Glycosyltransferase 2-like" evidence="2">
    <location>
        <begin position="5"/>
        <end position="103"/>
    </location>
</feature>
<dbReference type="SUPFAM" id="SSF53448">
    <property type="entry name" value="Nucleotide-diphospho-sugar transferases"/>
    <property type="match status" value="1"/>
</dbReference>
<evidence type="ECO:0000313" key="4">
    <source>
        <dbReference type="Proteomes" id="UP000640335"/>
    </source>
</evidence>